<dbReference type="PATRIC" id="fig|2033.7.peg.949"/>
<comment type="caution">
    <text evidence="3">The sequence shown here is derived from an EMBL/GenBank/DDBJ whole genome shotgun (WGS) entry which is preliminary data.</text>
</comment>
<dbReference type="InterPro" id="IPR042099">
    <property type="entry name" value="ANL_N_sf"/>
</dbReference>
<dbReference type="EMBL" id="LDRV01000016">
    <property type="protein sequence ID" value="KTS13793.1"/>
    <property type="molecule type" value="Genomic_DNA"/>
</dbReference>
<name>A0A147FB23_MICTE</name>
<reference evidence="3 4" key="1">
    <citation type="journal article" date="2016" name="Front. Microbiol.">
        <title>Genomic Resource of Rice Seed Associated Bacteria.</title>
        <authorList>
            <person name="Midha S."/>
            <person name="Bansal K."/>
            <person name="Sharma S."/>
            <person name="Kumar N."/>
            <person name="Patil P.P."/>
            <person name="Chaudhry V."/>
            <person name="Patil P.B."/>
        </authorList>
    </citation>
    <scope>NUCLEOTIDE SEQUENCE [LARGE SCALE GENOMIC DNA]</scope>
    <source>
        <strain evidence="3 4">RSA3</strain>
    </source>
</reference>
<feature type="domain" description="AMP-binding enzyme C-terminal" evidence="2">
    <location>
        <begin position="411"/>
        <end position="486"/>
    </location>
</feature>
<feature type="domain" description="AMP-dependent synthetase/ligase" evidence="1">
    <location>
        <begin position="32"/>
        <end position="361"/>
    </location>
</feature>
<protein>
    <submittedName>
        <fullName evidence="3">AMP-dependent synthetase</fullName>
    </submittedName>
</protein>
<dbReference type="Gene3D" id="3.30.300.30">
    <property type="match status" value="1"/>
</dbReference>
<dbReference type="PANTHER" id="PTHR43767:SF1">
    <property type="entry name" value="NONRIBOSOMAL PEPTIDE SYNTHASE PES1 (EUROFUNG)-RELATED"/>
    <property type="match status" value="1"/>
</dbReference>
<dbReference type="InterPro" id="IPR050237">
    <property type="entry name" value="ATP-dep_AMP-bd_enzyme"/>
</dbReference>
<evidence type="ECO:0000313" key="4">
    <source>
        <dbReference type="Proteomes" id="UP000072189"/>
    </source>
</evidence>
<dbReference type="PANTHER" id="PTHR43767">
    <property type="entry name" value="LONG-CHAIN-FATTY-ACID--COA LIGASE"/>
    <property type="match status" value="1"/>
</dbReference>
<accession>A0A147FB23</accession>
<evidence type="ECO:0000259" key="2">
    <source>
        <dbReference type="Pfam" id="PF13193"/>
    </source>
</evidence>
<evidence type="ECO:0000313" key="3">
    <source>
        <dbReference type="EMBL" id="KTS13793.1"/>
    </source>
</evidence>
<organism evidence="3 4">
    <name type="scientific">Microbacterium testaceum</name>
    <name type="common">Aureobacterium testaceum</name>
    <name type="synonym">Brevibacterium testaceum</name>
    <dbReference type="NCBI Taxonomy" id="2033"/>
    <lineage>
        <taxon>Bacteria</taxon>
        <taxon>Bacillati</taxon>
        <taxon>Actinomycetota</taxon>
        <taxon>Actinomycetes</taxon>
        <taxon>Micrococcales</taxon>
        <taxon>Microbacteriaceae</taxon>
        <taxon>Microbacterium</taxon>
    </lineage>
</organism>
<dbReference type="PROSITE" id="PS00455">
    <property type="entry name" value="AMP_BINDING"/>
    <property type="match status" value="1"/>
</dbReference>
<dbReference type="GO" id="GO:0016878">
    <property type="term" value="F:acid-thiol ligase activity"/>
    <property type="evidence" value="ECO:0007669"/>
    <property type="project" value="UniProtKB-ARBA"/>
</dbReference>
<evidence type="ECO:0000259" key="1">
    <source>
        <dbReference type="Pfam" id="PF00501"/>
    </source>
</evidence>
<dbReference type="AlphaFoldDB" id="A0A147FB23"/>
<dbReference type="Gene3D" id="3.40.50.12780">
    <property type="entry name" value="N-terminal domain of ligase-like"/>
    <property type="match status" value="1"/>
</dbReference>
<dbReference type="Pfam" id="PF13193">
    <property type="entry name" value="AMP-binding_C"/>
    <property type="match status" value="1"/>
</dbReference>
<gene>
    <name evidence="3" type="ORF">RSA3_03010</name>
</gene>
<dbReference type="InterPro" id="IPR020845">
    <property type="entry name" value="AMP-binding_CS"/>
</dbReference>
<proteinExistence type="predicted"/>
<sequence>MSLDELDTRTTAPLSVSGLDHLPWRSPSAGTARPAVRDVTEELSYRGLERRAAACAEQFAARGIGRGDVVAIMLPNSVAFLSAMLGAWRVGAAVTPVNPTFTERELRYQLDDSGARLLVTGGAPAVEVETLAPADLARIPDGSIDDPTITPDTLALLVYTSGSTGQPKGVMLDHANLSAMAASLRRHIELGPDDQALLVLPLFHVNSLCVSFLAPISAGGSVSILERFAPGTFLDAIQRYRPTYFSAVPAIFARLAEVPREQIPRLPSLRAAICGAAPASAELLALSEERFGIPILEGYGLTEATCASACNPLWGERKPGTVGRALPGQQIAILDDEGRLVPPGVRGEVAILSPTVMRGYLGRPDATAEVMRGGWLRTGDIGILDEDAYLTLVDRAKDMIIRGGENLYPKEIEAFLATHPAVLEAAVIGRPDPVYGEVPIADVVLHPGEIVTEDQLRAHCAEGLTKIKVPAEIRIVTDLVRNPVGKVDKPAMRRALAATTA</sequence>
<dbReference type="Pfam" id="PF00501">
    <property type="entry name" value="AMP-binding"/>
    <property type="match status" value="1"/>
</dbReference>
<dbReference type="InterPro" id="IPR000873">
    <property type="entry name" value="AMP-dep_synth/lig_dom"/>
</dbReference>
<dbReference type="RefSeq" id="WP_058613242.1">
    <property type="nucleotide sequence ID" value="NZ_LDRV01000016.1"/>
</dbReference>
<dbReference type="SUPFAM" id="SSF56801">
    <property type="entry name" value="Acetyl-CoA synthetase-like"/>
    <property type="match status" value="1"/>
</dbReference>
<dbReference type="InterPro" id="IPR045851">
    <property type="entry name" value="AMP-bd_C_sf"/>
</dbReference>
<dbReference type="Proteomes" id="UP000072189">
    <property type="component" value="Unassembled WGS sequence"/>
</dbReference>
<dbReference type="InterPro" id="IPR025110">
    <property type="entry name" value="AMP-bd_C"/>
</dbReference>